<name>A0A2R5HKM3_9LACT</name>
<keyword evidence="1" id="KW-0472">Membrane</keyword>
<dbReference type="OrthoDB" id="2242685at2"/>
<organism evidence="2 3">
    <name type="scientific">Lactococcus termiticola</name>
    <dbReference type="NCBI Taxonomy" id="2169526"/>
    <lineage>
        <taxon>Bacteria</taxon>
        <taxon>Bacillati</taxon>
        <taxon>Bacillota</taxon>
        <taxon>Bacilli</taxon>
        <taxon>Lactobacillales</taxon>
        <taxon>Streptococcaceae</taxon>
        <taxon>Lactococcus</taxon>
    </lineage>
</organism>
<feature type="transmembrane region" description="Helical" evidence="1">
    <location>
        <begin position="29"/>
        <end position="47"/>
    </location>
</feature>
<evidence type="ECO:0000256" key="1">
    <source>
        <dbReference type="SAM" id="Phobius"/>
    </source>
</evidence>
<feature type="transmembrane region" description="Helical" evidence="1">
    <location>
        <begin position="53"/>
        <end position="71"/>
    </location>
</feature>
<dbReference type="InterPro" id="IPR021506">
    <property type="entry name" value="DUF3165"/>
</dbReference>
<dbReference type="Pfam" id="PF11364">
    <property type="entry name" value="DUF3165"/>
    <property type="match status" value="1"/>
</dbReference>
<accession>A0A2R5HKM3</accession>
<dbReference type="EMBL" id="BFFO01000013">
    <property type="protein sequence ID" value="GBG97450.1"/>
    <property type="molecule type" value="Genomic_DNA"/>
</dbReference>
<feature type="transmembrane region" description="Helical" evidence="1">
    <location>
        <begin position="6"/>
        <end position="22"/>
    </location>
</feature>
<evidence type="ECO:0000313" key="3">
    <source>
        <dbReference type="Proteomes" id="UP000245021"/>
    </source>
</evidence>
<comment type="caution">
    <text evidence="2">The sequence shown here is derived from an EMBL/GenBank/DDBJ whole genome shotgun (WGS) entry which is preliminary data.</text>
</comment>
<keyword evidence="1" id="KW-0812">Transmembrane</keyword>
<proteinExistence type="predicted"/>
<evidence type="ECO:0008006" key="4">
    <source>
        <dbReference type="Google" id="ProtNLM"/>
    </source>
</evidence>
<keyword evidence="3" id="KW-1185">Reference proteome</keyword>
<reference evidence="2 3" key="1">
    <citation type="journal article" date="2018" name="Genome Announc.">
        <title>Draft Genome Sequence of Lactococcus sp. Strain NtB2 (JCM 32569), Isolated from the Gut of the Higher Termite Nasutitermes takasagoensis.</title>
        <authorList>
            <person name="Noda S."/>
            <person name="Aihara C."/>
            <person name="Yuki M."/>
            <person name="Ohkuma M."/>
        </authorList>
    </citation>
    <scope>NUCLEOTIDE SEQUENCE [LARGE SCALE GENOMIC DNA]</scope>
    <source>
        <strain evidence="2 3">NtB2</strain>
    </source>
</reference>
<evidence type="ECO:0000313" key="2">
    <source>
        <dbReference type="EMBL" id="GBG97450.1"/>
    </source>
</evidence>
<protein>
    <recommendedName>
        <fullName evidence="4">DUF3165 domain-containing protein</fullName>
    </recommendedName>
</protein>
<sequence length="79" mass="8863">MFYLILLVMIALVYIFMMPKDIRRSMDIFFFTGAGVLLVSLGIAQAVDSRGLLLEILIVGGIIVLTVRSIIEIERFKGK</sequence>
<gene>
    <name evidence="2" type="ORF">NtB2_01595</name>
</gene>
<keyword evidence="1" id="KW-1133">Transmembrane helix</keyword>
<dbReference type="RefSeq" id="WP_109246407.1">
    <property type="nucleotide sequence ID" value="NZ_BFFO01000013.1"/>
</dbReference>
<dbReference type="Proteomes" id="UP000245021">
    <property type="component" value="Unassembled WGS sequence"/>
</dbReference>
<dbReference type="AlphaFoldDB" id="A0A2R5HKM3"/>